<proteinExistence type="inferred from homology"/>
<dbReference type="EnsemblMetazoa" id="XM_003391583.2">
    <property type="protein sequence ID" value="XP_003391631.2"/>
    <property type="gene ID" value="LOC100637774"/>
</dbReference>
<dbReference type="GO" id="GO:0005745">
    <property type="term" value="C:m-AAA complex"/>
    <property type="evidence" value="ECO:0007669"/>
    <property type="project" value="TreeGrafter"/>
</dbReference>
<accession>A0AAN0IJA2</accession>
<keyword evidence="6" id="KW-0547">Nucleotide-binding</keyword>
<dbReference type="InterPro" id="IPR003593">
    <property type="entry name" value="AAA+_ATPase"/>
</dbReference>
<protein>
    <recommendedName>
        <fullName evidence="11">AAA+ ATPase domain-containing protein</fullName>
    </recommendedName>
</protein>
<feature type="domain" description="AAA+ ATPase" evidence="11">
    <location>
        <begin position="1"/>
        <end position="129"/>
    </location>
</feature>
<evidence type="ECO:0000256" key="1">
    <source>
        <dbReference type="ARBA" id="ARBA00001947"/>
    </source>
</evidence>
<dbReference type="InterPro" id="IPR041569">
    <property type="entry name" value="AAA_lid_3"/>
</dbReference>
<reference evidence="12" key="2">
    <citation type="submission" date="2024-06" db="UniProtKB">
        <authorList>
            <consortium name="EnsemblMetazoa"/>
        </authorList>
    </citation>
    <scope>IDENTIFICATION</scope>
</reference>
<dbReference type="GO" id="GO:0016887">
    <property type="term" value="F:ATP hydrolysis activity"/>
    <property type="evidence" value="ECO:0007669"/>
    <property type="project" value="InterPro"/>
</dbReference>
<dbReference type="Gene3D" id="1.10.8.60">
    <property type="match status" value="1"/>
</dbReference>
<dbReference type="GO" id="GO:0034982">
    <property type="term" value="P:mitochondrial protein processing"/>
    <property type="evidence" value="ECO:0007669"/>
    <property type="project" value="TreeGrafter"/>
</dbReference>
<dbReference type="Gene3D" id="3.40.50.300">
    <property type="entry name" value="P-loop containing nucleotide triphosphate hydrolases"/>
    <property type="match status" value="1"/>
</dbReference>
<dbReference type="KEGG" id="aqu:100637774"/>
<comment type="similarity">
    <text evidence="3">In the N-terminal section; belongs to the AAA ATPase family.</text>
</comment>
<reference evidence="13" key="1">
    <citation type="journal article" date="2010" name="Nature">
        <title>The Amphimedon queenslandica genome and the evolution of animal complexity.</title>
        <authorList>
            <person name="Srivastava M."/>
            <person name="Simakov O."/>
            <person name="Chapman J."/>
            <person name="Fahey B."/>
            <person name="Gauthier M.E."/>
            <person name="Mitros T."/>
            <person name="Richards G.S."/>
            <person name="Conaco C."/>
            <person name="Dacre M."/>
            <person name="Hellsten U."/>
            <person name="Larroux C."/>
            <person name="Putnam N.H."/>
            <person name="Stanke M."/>
            <person name="Adamska M."/>
            <person name="Darling A."/>
            <person name="Degnan S.M."/>
            <person name="Oakley T.H."/>
            <person name="Plachetzki D.C."/>
            <person name="Zhai Y."/>
            <person name="Adamski M."/>
            <person name="Calcino A."/>
            <person name="Cummins S.F."/>
            <person name="Goodstein D.M."/>
            <person name="Harris C."/>
            <person name="Jackson D.J."/>
            <person name="Leys S.P."/>
            <person name="Shu S."/>
            <person name="Woodcroft B.J."/>
            <person name="Vervoort M."/>
            <person name="Kosik K.S."/>
            <person name="Manning G."/>
            <person name="Degnan B.M."/>
            <person name="Rokhsar D.S."/>
        </authorList>
    </citation>
    <scope>NUCLEOTIDE SEQUENCE [LARGE SCALE GENOMIC DNA]</scope>
</reference>
<dbReference type="InterPro" id="IPR003959">
    <property type="entry name" value="ATPase_AAA_core"/>
</dbReference>
<dbReference type="GO" id="GO:0004222">
    <property type="term" value="F:metalloendopeptidase activity"/>
    <property type="evidence" value="ECO:0007669"/>
    <property type="project" value="InterPro"/>
</dbReference>
<keyword evidence="10" id="KW-0482">Metalloprotease</keyword>
<dbReference type="Pfam" id="PF01434">
    <property type="entry name" value="Peptidase_M41"/>
    <property type="match status" value="1"/>
</dbReference>
<dbReference type="InterPro" id="IPR027417">
    <property type="entry name" value="P-loop_NTPase"/>
</dbReference>
<dbReference type="AlphaFoldDB" id="A0AAN0IJA2"/>
<organism evidence="12 13">
    <name type="scientific">Amphimedon queenslandica</name>
    <name type="common">Sponge</name>
    <dbReference type="NCBI Taxonomy" id="400682"/>
    <lineage>
        <taxon>Eukaryota</taxon>
        <taxon>Metazoa</taxon>
        <taxon>Porifera</taxon>
        <taxon>Demospongiae</taxon>
        <taxon>Heteroscleromorpha</taxon>
        <taxon>Haplosclerida</taxon>
        <taxon>Niphatidae</taxon>
        <taxon>Amphimedon</taxon>
    </lineage>
</organism>
<evidence type="ECO:0000256" key="4">
    <source>
        <dbReference type="ARBA" id="ARBA00022670"/>
    </source>
</evidence>
<dbReference type="Pfam" id="PF17862">
    <property type="entry name" value="AAA_lid_3"/>
    <property type="match status" value="1"/>
</dbReference>
<dbReference type="SUPFAM" id="SSF140990">
    <property type="entry name" value="FtsH protease domain-like"/>
    <property type="match status" value="1"/>
</dbReference>
<evidence type="ECO:0000256" key="8">
    <source>
        <dbReference type="ARBA" id="ARBA00022833"/>
    </source>
</evidence>
<evidence type="ECO:0000256" key="6">
    <source>
        <dbReference type="ARBA" id="ARBA00022741"/>
    </source>
</evidence>
<keyword evidence="13" id="KW-1185">Reference proteome</keyword>
<dbReference type="Gene3D" id="1.20.58.760">
    <property type="entry name" value="Peptidase M41"/>
    <property type="match status" value="1"/>
</dbReference>
<dbReference type="InterPro" id="IPR000642">
    <property type="entry name" value="Peptidase_M41"/>
</dbReference>
<dbReference type="GeneID" id="100637774"/>
<evidence type="ECO:0000256" key="2">
    <source>
        <dbReference type="ARBA" id="ARBA00010044"/>
    </source>
</evidence>
<dbReference type="Pfam" id="PF00004">
    <property type="entry name" value="AAA"/>
    <property type="match status" value="1"/>
</dbReference>
<dbReference type="SMART" id="SM00382">
    <property type="entry name" value="AAA"/>
    <property type="match status" value="1"/>
</dbReference>
<keyword evidence="5" id="KW-0479">Metal-binding</keyword>
<dbReference type="RefSeq" id="XP_003391631.2">
    <property type="nucleotide sequence ID" value="XM_003391583.2"/>
</dbReference>
<dbReference type="SUPFAM" id="SSF52540">
    <property type="entry name" value="P-loop containing nucleoside triphosphate hydrolases"/>
    <property type="match status" value="1"/>
</dbReference>
<keyword evidence="8" id="KW-0862">Zinc</keyword>
<dbReference type="GO" id="GO:0004176">
    <property type="term" value="F:ATP-dependent peptidase activity"/>
    <property type="evidence" value="ECO:0007669"/>
    <property type="project" value="InterPro"/>
</dbReference>
<evidence type="ECO:0000256" key="3">
    <source>
        <dbReference type="ARBA" id="ARBA00010550"/>
    </source>
</evidence>
<dbReference type="GO" id="GO:0046872">
    <property type="term" value="F:metal ion binding"/>
    <property type="evidence" value="ECO:0007669"/>
    <property type="project" value="UniProtKB-KW"/>
</dbReference>
<evidence type="ECO:0000313" key="12">
    <source>
        <dbReference type="EnsemblMetazoa" id="XP_003391631.2"/>
    </source>
</evidence>
<keyword evidence="9" id="KW-0067">ATP-binding</keyword>
<name>A0AAN0IJA2_AMPQE</name>
<keyword evidence="7" id="KW-0378">Hydrolase</keyword>
<dbReference type="FunFam" id="1.10.8.60:FF:000033">
    <property type="entry name" value="paraplegin isoform X1"/>
    <property type="match status" value="1"/>
</dbReference>
<dbReference type="GO" id="GO:0005524">
    <property type="term" value="F:ATP binding"/>
    <property type="evidence" value="ECO:0007669"/>
    <property type="project" value="UniProtKB-KW"/>
</dbReference>
<evidence type="ECO:0000256" key="5">
    <source>
        <dbReference type="ARBA" id="ARBA00022723"/>
    </source>
</evidence>
<evidence type="ECO:0000259" key="11">
    <source>
        <dbReference type="SMART" id="SM00382"/>
    </source>
</evidence>
<evidence type="ECO:0000256" key="10">
    <source>
        <dbReference type="ARBA" id="ARBA00023049"/>
    </source>
</evidence>
<dbReference type="Proteomes" id="UP000007879">
    <property type="component" value="Unassembled WGS sequence"/>
</dbReference>
<dbReference type="InterPro" id="IPR050928">
    <property type="entry name" value="ATP-dep_Zn_Metalloprotease"/>
</dbReference>
<evidence type="ECO:0000256" key="9">
    <source>
        <dbReference type="ARBA" id="ARBA00022840"/>
    </source>
</evidence>
<comment type="similarity">
    <text evidence="2">In the C-terminal section; belongs to the peptidase M41 family.</text>
</comment>
<dbReference type="InterPro" id="IPR037219">
    <property type="entry name" value="Peptidase_M41-like"/>
</dbReference>
<dbReference type="PANTHER" id="PTHR43655">
    <property type="entry name" value="ATP-DEPENDENT PROTEASE"/>
    <property type="match status" value="1"/>
</dbReference>
<evidence type="ECO:0000313" key="13">
    <source>
        <dbReference type="Proteomes" id="UP000007879"/>
    </source>
</evidence>
<keyword evidence="4" id="KW-0645">Protease</keyword>
<dbReference type="PANTHER" id="PTHR43655:SF8">
    <property type="entry name" value="PARAPLEGIN"/>
    <property type="match status" value="1"/>
</dbReference>
<comment type="cofactor">
    <cofactor evidence="1">
        <name>Zn(2+)</name>
        <dbReference type="ChEBI" id="CHEBI:29105"/>
    </cofactor>
</comment>
<evidence type="ECO:0000256" key="7">
    <source>
        <dbReference type="ARBA" id="ARBA00022801"/>
    </source>
</evidence>
<sequence>TGKTLLARAIAGEASVPFISIAGPDFVEMFAGVGSARVRDLFDQARKSAPCILYVDEIDAVGRSRQSGASVEGTSEQENTLNQLLVEMDGINPLEGVVVLASTNRVDILDQALLRPGRFDRQISIDLPTLPERKAIFEVYLKKILLEKSFEEYSGRLAALTPGHSGADIANVVNEAALHAAREQGSKVTEDDFEYAIERVIAGMQKKNSALSSEEREVIAYHEAGHTIVGWLLEHTDPVLKVSIVPRTKGILGFAQYLPMEQRLHTKEQLFDRMTLALGGRAAEAITFRRITTGAQDDLLKVTDMAYKQISEYGMSTKIGNISLPVTRPLEPSKRFYSNKLAKEIDDVSILGMGSKSLYNTVYFVKND</sequence>